<feature type="transmembrane region" description="Helical" evidence="2">
    <location>
        <begin position="49"/>
        <end position="73"/>
    </location>
</feature>
<keyword evidence="2" id="KW-0472">Membrane</keyword>
<dbReference type="PANTHER" id="PTHR23242:SF9">
    <property type="entry name" value="TRANSCRIPTION FACTOR HOXA13"/>
    <property type="match status" value="1"/>
</dbReference>
<comment type="caution">
    <text evidence="3">The sequence shown here is derived from an EMBL/GenBank/DDBJ whole genome shotgun (WGS) entry which is preliminary data.</text>
</comment>
<keyword evidence="2" id="KW-0812">Transmembrane</keyword>
<feature type="region of interest" description="Disordered" evidence="1">
    <location>
        <begin position="1"/>
        <end position="42"/>
    </location>
</feature>
<feature type="compositionally biased region" description="Basic and acidic residues" evidence="1">
    <location>
        <begin position="31"/>
        <end position="40"/>
    </location>
</feature>
<dbReference type="EMBL" id="JAPEIS010000012">
    <property type="protein sequence ID" value="KAJ8060803.1"/>
    <property type="molecule type" value="Genomic_DNA"/>
</dbReference>
<feature type="compositionally biased region" description="Basic and acidic residues" evidence="1">
    <location>
        <begin position="339"/>
        <end position="351"/>
    </location>
</feature>
<keyword evidence="4" id="KW-1185">Reference proteome</keyword>
<feature type="region of interest" description="Disordered" evidence="1">
    <location>
        <begin position="321"/>
        <end position="351"/>
    </location>
</feature>
<evidence type="ECO:0008006" key="5">
    <source>
        <dbReference type="Google" id="ProtNLM"/>
    </source>
</evidence>
<keyword evidence="2" id="KW-1133">Transmembrane helix</keyword>
<evidence type="ECO:0000256" key="2">
    <source>
        <dbReference type="SAM" id="Phobius"/>
    </source>
</evidence>
<evidence type="ECO:0000256" key="1">
    <source>
        <dbReference type="SAM" id="MobiDB-lite"/>
    </source>
</evidence>
<accession>A0A9X0AEN8</accession>
<evidence type="ECO:0000313" key="4">
    <source>
        <dbReference type="Proteomes" id="UP001152300"/>
    </source>
</evidence>
<feature type="compositionally biased region" description="Low complexity" evidence="1">
    <location>
        <begin position="321"/>
        <end position="338"/>
    </location>
</feature>
<gene>
    <name evidence="3" type="ORF">OCU04_009887</name>
</gene>
<sequence>MAAGSNGKVVESKPNGMNSHTAIPALPAAKSRNEKEEEKEKKKKKKKKIIYTIFSLGTITRILTWYSIITILLRCSATLQLVTDTSPQICNPYFQLRSIVVPHLEPYYDSYAAPYVNAAKPYYQSLDKRVIAPATALGMKYGAPRVAQAQAYGQAKWEKTLQPEVLKYQALAKARYDQTLAPHWNKVTAASGPYLNLAKTNALQTYHEHVVPTFNLVQSYAVQSYGYANDFVVGTGIPYTKWALTSTGVFLDRKVWPKLRILYGENVEPQLVRIGERLGRYRDGKKLQAVVDSVDSSSSASSASSTFSSVSSSVSSAHATGTYSSSISSSTSTSSTKTPENKPLSEDEIRENARNVVAKDLKTWQEKFSKAADEGSDEIDERVTEITERLIQNQANKVGSALLIELEEAINSNLESLKSSIISIVQSEKNAEEAEDSLNTAVRKAGVAIKEKAQAVRTWRQSFDMETSSLIGKSVKDTFDIIDHIRDLGLQEIGMRWAWTDGITHKDWTKYHALKSKFEEWRLDVEKVITEHPGLAKARAASEDVESKAMGLAETAAIELSRIKEIGKWKVSTGDFSDDFSTKYIPPAASVAGQKVMEKINDASEAIAGTTEETLESVPSLVNEAASSVSSSVIGTPQGSVESVASVAKESVSNVVDQVSSSVIGTSQGGIESVSSVVGERVGSLSMKVSSSVIGEQPGVVSQASSSVQSAGSAVSNSASSLSDAISDKASTVSKTLESASSSIASSLSKSATDVTSSLSSAASAASGTASKKVWGGAMAAHVEAREIIFDDVINDSDEETYSEKIQSMASVAGVQFSGMTRAVSEALLKPSSTKRLGAERYSSALAAVSSVLYGTEQGTGESVAGVATSRYADAVSAASSVIYGTPAPILDSAASSARAVYRDALSRASDHYSQAKSVVSAQASGSPKPVHQEMFSSVESAYSDSVNAASSRLQLALSGASTAIYGAPTGAMESIRSVAASRLSEGLKAASSQYDAAKSHLGPAPTPAAQQLLTQAQNQYYAGVGLAHVRYSEFLEAASSAVMPAQTPFHESVYNRASASIVGTSTQAYQAALSQASQEYSSAVAKAQAGFDKVISQVANVASDAIPSAKFTDLASSRFVEASSKASSSYASLSSEIAEKMKGVTSSSETPLPESIASVASKNWEALITKASHQVYGSPTPYFVTGNFLSNVQQYAAQATDGAASQYSAVQSLINELVSGKEPDFTESVYSRLSSAYYTGASDAVSSASSYASQAYASASSVANSIFTPPPAIEEILDVASHHLDEAVQAASVQFYGTQPGYSDQARLSISNAAASAQKAISEAIYGTPTGIYESATKVIAENYESATSAAANSYSAAQAKVSEAIYGHEQGTVESAQSRLNSAVESARARLNELASNVGEGGNEALSKASEGVEQMASSVGSVVGEATQAVIGRKDEL</sequence>
<name>A0A9X0AEN8_9HELO</name>
<organism evidence="3 4">
    <name type="scientific">Sclerotinia nivalis</name>
    <dbReference type="NCBI Taxonomy" id="352851"/>
    <lineage>
        <taxon>Eukaryota</taxon>
        <taxon>Fungi</taxon>
        <taxon>Dikarya</taxon>
        <taxon>Ascomycota</taxon>
        <taxon>Pezizomycotina</taxon>
        <taxon>Leotiomycetes</taxon>
        <taxon>Helotiales</taxon>
        <taxon>Sclerotiniaceae</taxon>
        <taxon>Sclerotinia</taxon>
    </lineage>
</organism>
<dbReference type="Proteomes" id="UP001152300">
    <property type="component" value="Unassembled WGS sequence"/>
</dbReference>
<proteinExistence type="predicted"/>
<protein>
    <recommendedName>
        <fullName evidence="5">Transcription factor hoxa13</fullName>
    </recommendedName>
</protein>
<evidence type="ECO:0000313" key="3">
    <source>
        <dbReference type="EMBL" id="KAJ8060803.1"/>
    </source>
</evidence>
<reference evidence="3" key="1">
    <citation type="submission" date="2022-11" db="EMBL/GenBank/DDBJ databases">
        <title>Genome Resource of Sclerotinia nivalis Strain SnTB1, a Plant Pathogen Isolated from American Ginseng.</title>
        <authorList>
            <person name="Fan S."/>
        </authorList>
    </citation>
    <scope>NUCLEOTIDE SEQUENCE</scope>
    <source>
        <strain evidence="3">SnTB1</strain>
    </source>
</reference>
<dbReference type="OrthoDB" id="3260408at2759"/>
<dbReference type="PANTHER" id="PTHR23242">
    <property type="entry name" value="TRANSCRIPTION FACTOR HOXA13"/>
    <property type="match status" value="1"/>
</dbReference>